<evidence type="ECO:0000256" key="1">
    <source>
        <dbReference type="ARBA" id="ARBA00009861"/>
    </source>
</evidence>
<evidence type="ECO:0000313" key="3">
    <source>
        <dbReference type="EMBL" id="KAG0455171.1"/>
    </source>
</evidence>
<gene>
    <name evidence="3" type="ORF">HPP92_024463</name>
</gene>
<dbReference type="PANTHER" id="PTHR31147">
    <property type="entry name" value="ACYL TRANSFERASE 4"/>
    <property type="match status" value="1"/>
</dbReference>
<dbReference type="InterPro" id="IPR023213">
    <property type="entry name" value="CAT-like_dom_sf"/>
</dbReference>
<dbReference type="AlphaFoldDB" id="A0A835UDA6"/>
<dbReference type="OrthoDB" id="300780at2759"/>
<sequence length="236" mass="25900">MVVQGERSVGVTEEVINGGAFELRVRQGEPTLVPPAEETEKGLYFLSNLDQNIAVIVQTIYCFKAEDQGNERAAEVLRDSFAKVLVHYHPLAGRLTISTEGKLIVDCTGEGAVFVEAEADCDLEDIGDISKPDPATLGKLLYSVPGAKNILEIPLVVAQLVNRFVLVFFNNCEPGAGDQVQMRRVRPWPGDQPLHVRRDCRHGVRQLVGRDGPRPAAIDPTFPRPVPPPLPLASRY</sequence>
<evidence type="ECO:0000256" key="2">
    <source>
        <dbReference type="SAM" id="MobiDB-lite"/>
    </source>
</evidence>
<name>A0A835UDA6_VANPL</name>
<comment type="caution">
    <text evidence="3">The sequence shown here is derived from an EMBL/GenBank/DDBJ whole genome shotgun (WGS) entry which is preliminary data.</text>
</comment>
<feature type="compositionally biased region" description="Pro residues" evidence="2">
    <location>
        <begin position="222"/>
        <end position="236"/>
    </location>
</feature>
<protein>
    <recommendedName>
        <fullName evidence="5">Omega-hydroxypalmitate O-feruloyl transferase</fullName>
    </recommendedName>
</protein>
<organism evidence="3 4">
    <name type="scientific">Vanilla planifolia</name>
    <name type="common">Vanilla</name>
    <dbReference type="NCBI Taxonomy" id="51239"/>
    <lineage>
        <taxon>Eukaryota</taxon>
        <taxon>Viridiplantae</taxon>
        <taxon>Streptophyta</taxon>
        <taxon>Embryophyta</taxon>
        <taxon>Tracheophyta</taxon>
        <taxon>Spermatophyta</taxon>
        <taxon>Magnoliopsida</taxon>
        <taxon>Liliopsida</taxon>
        <taxon>Asparagales</taxon>
        <taxon>Orchidaceae</taxon>
        <taxon>Vanilloideae</taxon>
        <taxon>Vanilleae</taxon>
        <taxon>Vanilla</taxon>
    </lineage>
</organism>
<dbReference type="Proteomes" id="UP000636800">
    <property type="component" value="Chromosome 13"/>
</dbReference>
<comment type="similarity">
    <text evidence="1">Belongs to the plant acyltransferase family.</text>
</comment>
<feature type="region of interest" description="Disordered" evidence="2">
    <location>
        <begin position="205"/>
        <end position="236"/>
    </location>
</feature>
<accession>A0A835UDA6</accession>
<reference evidence="3 4" key="1">
    <citation type="journal article" date="2020" name="Nat. Food">
        <title>A phased Vanilla planifolia genome enables genetic improvement of flavour and production.</title>
        <authorList>
            <person name="Hasing T."/>
            <person name="Tang H."/>
            <person name="Brym M."/>
            <person name="Khazi F."/>
            <person name="Huang T."/>
            <person name="Chambers A.H."/>
        </authorList>
    </citation>
    <scope>NUCLEOTIDE SEQUENCE [LARGE SCALE GENOMIC DNA]</scope>
    <source>
        <tissue evidence="3">Leaf</tissue>
    </source>
</reference>
<dbReference type="InterPro" id="IPR050898">
    <property type="entry name" value="Plant_acyltransferase"/>
</dbReference>
<dbReference type="Pfam" id="PF02458">
    <property type="entry name" value="Transferase"/>
    <property type="match status" value="1"/>
</dbReference>
<dbReference type="Gene3D" id="3.30.559.10">
    <property type="entry name" value="Chloramphenicol acetyltransferase-like domain"/>
    <property type="match status" value="1"/>
</dbReference>
<evidence type="ECO:0000313" key="4">
    <source>
        <dbReference type="Proteomes" id="UP000636800"/>
    </source>
</evidence>
<proteinExistence type="inferred from homology"/>
<keyword evidence="4" id="KW-1185">Reference proteome</keyword>
<dbReference type="EMBL" id="JADCNL010000013">
    <property type="protein sequence ID" value="KAG0455171.1"/>
    <property type="molecule type" value="Genomic_DNA"/>
</dbReference>
<evidence type="ECO:0008006" key="5">
    <source>
        <dbReference type="Google" id="ProtNLM"/>
    </source>
</evidence>